<proteinExistence type="predicted"/>
<sequence length="219" mass="22130">MRRYDFPRHLLAMGLAALAGFIDALGFLKLGGLFVSFMSGNSTRLAVGLASGTSVALAAAGLIAAFVGGVMIGALLARTAGRWRKQAVLGLVTLLLGIGGMLTAMGHAGDGLTLLMAAAMGAVNNVFQRNGEVSIGVTYMTGALVKLGQALATALGGGAPFGWLPYLLLWLGLVSGAVAGAALFPVMDLAALWIACAFCALLLGWSLRMGPLPAASPLA</sequence>
<organism evidence="2 3">
    <name type="scientific">Sphingobium cloacae</name>
    <dbReference type="NCBI Taxonomy" id="120107"/>
    <lineage>
        <taxon>Bacteria</taxon>
        <taxon>Pseudomonadati</taxon>
        <taxon>Pseudomonadota</taxon>
        <taxon>Alphaproteobacteria</taxon>
        <taxon>Sphingomonadales</taxon>
        <taxon>Sphingomonadaceae</taxon>
        <taxon>Sphingobium</taxon>
    </lineage>
</organism>
<feature type="transmembrane region" description="Helical" evidence="1">
    <location>
        <begin position="88"/>
        <end position="105"/>
    </location>
</feature>
<protein>
    <recommendedName>
        <fullName evidence="4">DUF1275 family protein</fullName>
    </recommendedName>
</protein>
<feature type="transmembrane region" description="Helical" evidence="1">
    <location>
        <begin position="163"/>
        <end position="184"/>
    </location>
</feature>
<dbReference type="EMBL" id="AP017655">
    <property type="protein sequence ID" value="BAV64567.1"/>
    <property type="molecule type" value="Genomic_DNA"/>
</dbReference>
<dbReference type="AlphaFoldDB" id="A0A1E1F219"/>
<feature type="transmembrane region" description="Helical" evidence="1">
    <location>
        <begin position="55"/>
        <end position="76"/>
    </location>
</feature>
<keyword evidence="1" id="KW-0812">Transmembrane</keyword>
<evidence type="ECO:0000256" key="1">
    <source>
        <dbReference type="SAM" id="Phobius"/>
    </source>
</evidence>
<evidence type="ECO:0000313" key="3">
    <source>
        <dbReference type="Proteomes" id="UP000218272"/>
    </source>
</evidence>
<dbReference type="PANTHER" id="PTHR37314">
    <property type="entry name" value="SLR0142 PROTEIN"/>
    <property type="match status" value="1"/>
</dbReference>
<keyword evidence="1" id="KW-1133">Transmembrane helix</keyword>
<dbReference type="Proteomes" id="UP000218272">
    <property type="component" value="Chromosome SCLO_1"/>
</dbReference>
<dbReference type="KEGG" id="sclo:SCLO_1015270"/>
<keyword evidence="3" id="KW-1185">Reference proteome</keyword>
<dbReference type="RefSeq" id="WP_083949061.1">
    <property type="nucleotide sequence ID" value="NZ_AP017655.1"/>
</dbReference>
<dbReference type="PANTHER" id="PTHR37314:SF4">
    <property type="entry name" value="UPF0700 TRANSMEMBRANE PROTEIN YOAK"/>
    <property type="match status" value="1"/>
</dbReference>
<reference evidence="2 3" key="1">
    <citation type="submission" date="2016-10" db="EMBL/GenBank/DDBJ databases">
        <title>Complete Genome Sequence of the Nonylphenol-Degrading Bacterium Sphingobium cloacae JCM 10874T.</title>
        <authorList>
            <person name="Ootsuka M."/>
            <person name="Nishizawa T."/>
            <person name="Ohta H."/>
        </authorList>
    </citation>
    <scope>NUCLEOTIDE SEQUENCE [LARGE SCALE GENOMIC DNA]</scope>
    <source>
        <strain evidence="2 3">JCM 10874</strain>
    </source>
</reference>
<name>A0A1E1F219_9SPHN</name>
<feature type="transmembrane region" description="Helical" evidence="1">
    <location>
        <begin position="12"/>
        <end position="35"/>
    </location>
</feature>
<dbReference type="OrthoDB" id="885342at2"/>
<keyword evidence="1" id="KW-0472">Membrane</keyword>
<dbReference type="InterPro" id="IPR010699">
    <property type="entry name" value="DUF1275"/>
</dbReference>
<feature type="transmembrane region" description="Helical" evidence="1">
    <location>
        <begin position="189"/>
        <end position="207"/>
    </location>
</feature>
<accession>A0A1E1F219</accession>
<evidence type="ECO:0008006" key="4">
    <source>
        <dbReference type="Google" id="ProtNLM"/>
    </source>
</evidence>
<evidence type="ECO:0000313" key="2">
    <source>
        <dbReference type="EMBL" id="BAV64567.1"/>
    </source>
</evidence>
<dbReference type="Pfam" id="PF06912">
    <property type="entry name" value="DUF1275"/>
    <property type="match status" value="1"/>
</dbReference>
<gene>
    <name evidence="2" type="ORF">SCLO_1015270</name>
</gene>